<proteinExistence type="inferred from homology"/>
<feature type="compositionally biased region" description="Acidic residues" evidence="7">
    <location>
        <begin position="119"/>
        <end position="147"/>
    </location>
</feature>
<evidence type="ECO:0000256" key="2">
    <source>
        <dbReference type="ARBA" id="ARBA00010900"/>
    </source>
</evidence>
<feature type="domain" description="G-patch" evidence="8">
    <location>
        <begin position="309"/>
        <end position="356"/>
    </location>
</feature>
<keyword evidence="10" id="KW-1185">Reference proteome</keyword>
<feature type="compositionally biased region" description="Pro residues" evidence="7">
    <location>
        <begin position="240"/>
        <end position="256"/>
    </location>
</feature>
<feature type="compositionally biased region" description="Basic residues" evidence="7">
    <location>
        <begin position="75"/>
        <end position="85"/>
    </location>
</feature>
<dbReference type="STRING" id="933852.A0A0C2XAG9"/>
<sequence length="1032" mass="114191">MARKKRNFISDDSSSNDSEENDYEEQELNNEDGDAERELHEDPYQQRKRRRLNGKGKDDATYGVFGEDEDEGPRYRRAGPKRKAKTPVFQKASTSQRPKAQEPNSQDEDESESSSGESSESEESSGEEDAPQVVPEADEDMEVEEEPPAPTRGGIGSGRGGIGSGRAGLGMGFTRAGTMKETDTEEPQPAASTSQLGGIGTRKFPSFALSKAPTSENQMDTDPQPSSSRGGIGSSNRPQPADPQPPAAPSPLPPPSSNSGASTPQQTNLPTSFGARAQRAFVRNSQPSTPGIAPVQLSYEEKAHFAKISGSFGAKMMAKMGWEAGTGLGASGQGIVTPVESKLRPKGAVGIAYGGFKERTKQAVAEDRRRGKKVSDDEDEDRPRRRGKKQGGGEEGRDKSEAWKKKSKPKKVAVEHKSYEEIVREAGLETPAVHQAGVGPIIDATGATLREVSSISAVSWTPSTDTTRIPEIRHNLRLMVDMTKHDLLGLAREGKTLEEKRRKGRLEEVRLAKRVKEEAELIRRLGEMKLVVEELATVAKTAQRTSMAQASSDYEANGEGPSSLELFSPFVERFTRDFSSEYDGYKVDEVLVGAMAPLFRAELAGWRPLEEPRKWTSTLSQWKDALKMSGREKEEETALATFYGVPPARETVAANVVQAMTPWEALLWHAWLPKIRSSINNDWDPTDAPSAVALYEAWFDLIPPFMQDNILDQLILPKVQRAVSTWKPHSSAGTSSLHAIVFPWLPHVGLRMEEFLGDPRRKVRNMFKAVDISRGVPEDLMAWKQIFDASQWEDLVLKYIVPKLGATLREDFRINPRNQNMDPLNWVFEWFTQGVIRGSIMGQLMAKEFFPKWLETLHRWLITPKASYEEIVQWYTFWKGTLPAEVTVLPAVQEGFHNGISLMSEWASMDESQRVNLPKLWLATPASRPQAPTTAAAAAAKKATAARVLESSFKSIVEEYAAEHELLFMPTGKVHERSRVPMYRVTARMDGKGGVVVYILDDMIWVVEGGSESGDVEGVGLEELVLLARKGK</sequence>
<dbReference type="OrthoDB" id="4822at2759"/>
<dbReference type="PROSITE" id="PS50174">
    <property type="entry name" value="G_PATCH"/>
    <property type="match status" value="1"/>
</dbReference>
<dbReference type="PANTHER" id="PTHR23329:SF1">
    <property type="entry name" value="TUFTELIN-INTERACTING PROTEIN 11"/>
    <property type="match status" value="1"/>
</dbReference>
<comment type="subcellular location">
    <subcellularLocation>
        <location evidence="1">Nucleus</location>
    </subcellularLocation>
</comment>
<feature type="compositionally biased region" description="Gly residues" evidence="7">
    <location>
        <begin position="153"/>
        <end position="171"/>
    </location>
</feature>
<evidence type="ECO:0000256" key="3">
    <source>
        <dbReference type="ARBA" id="ARBA00022664"/>
    </source>
</evidence>
<comment type="similarity">
    <text evidence="2">Belongs to the TFP11/STIP family.</text>
</comment>
<gene>
    <name evidence="9" type="ORF">M408DRAFT_330742</name>
</gene>
<reference evidence="10" key="2">
    <citation type="submission" date="2015-01" db="EMBL/GenBank/DDBJ databases">
        <title>Evolutionary Origins and Diversification of the Mycorrhizal Mutualists.</title>
        <authorList>
            <consortium name="DOE Joint Genome Institute"/>
            <consortium name="Mycorrhizal Genomics Consortium"/>
            <person name="Kohler A."/>
            <person name="Kuo A."/>
            <person name="Nagy L.G."/>
            <person name="Floudas D."/>
            <person name="Copeland A."/>
            <person name="Barry K.W."/>
            <person name="Cichocki N."/>
            <person name="Veneault-Fourrey C."/>
            <person name="LaButti K."/>
            <person name="Lindquist E.A."/>
            <person name="Lipzen A."/>
            <person name="Lundell T."/>
            <person name="Morin E."/>
            <person name="Murat C."/>
            <person name="Riley R."/>
            <person name="Ohm R."/>
            <person name="Sun H."/>
            <person name="Tunlid A."/>
            <person name="Henrissat B."/>
            <person name="Grigoriev I.V."/>
            <person name="Hibbett D.S."/>
            <person name="Martin F."/>
        </authorList>
    </citation>
    <scope>NUCLEOTIDE SEQUENCE [LARGE SCALE GENOMIC DNA]</scope>
    <source>
        <strain evidence="10">MAFF 305830</strain>
    </source>
</reference>
<dbReference type="Proteomes" id="UP000054097">
    <property type="component" value="Unassembled WGS sequence"/>
</dbReference>
<accession>A0A0C2XAG9</accession>
<feature type="compositionally biased region" description="Polar residues" evidence="7">
    <location>
        <begin position="91"/>
        <end position="104"/>
    </location>
</feature>
<dbReference type="PANTHER" id="PTHR23329">
    <property type="entry name" value="TUFTELIN-INTERACTING PROTEIN 11-RELATED"/>
    <property type="match status" value="1"/>
</dbReference>
<dbReference type="GO" id="GO:0000390">
    <property type="term" value="P:spliceosomal complex disassembly"/>
    <property type="evidence" value="ECO:0007669"/>
    <property type="project" value="InterPro"/>
</dbReference>
<evidence type="ECO:0000256" key="4">
    <source>
        <dbReference type="ARBA" id="ARBA00022728"/>
    </source>
</evidence>
<feature type="compositionally biased region" description="Basic and acidic residues" evidence="7">
    <location>
        <begin position="391"/>
        <end position="404"/>
    </location>
</feature>
<evidence type="ECO:0000313" key="10">
    <source>
        <dbReference type="Proteomes" id="UP000054097"/>
    </source>
</evidence>
<dbReference type="EMBL" id="KN824308">
    <property type="protein sequence ID" value="KIM26177.1"/>
    <property type="molecule type" value="Genomic_DNA"/>
</dbReference>
<feature type="region of interest" description="Disordered" evidence="7">
    <location>
        <begin position="360"/>
        <end position="414"/>
    </location>
</feature>
<dbReference type="SMART" id="SM00443">
    <property type="entry name" value="G_patch"/>
    <property type="match status" value="1"/>
</dbReference>
<feature type="region of interest" description="Disordered" evidence="7">
    <location>
        <begin position="1"/>
        <end position="293"/>
    </location>
</feature>
<evidence type="ECO:0000256" key="7">
    <source>
        <dbReference type="SAM" id="MobiDB-lite"/>
    </source>
</evidence>
<protein>
    <recommendedName>
        <fullName evidence="8">G-patch domain-containing protein</fullName>
    </recommendedName>
</protein>
<evidence type="ECO:0000313" key="9">
    <source>
        <dbReference type="EMBL" id="KIM26177.1"/>
    </source>
</evidence>
<dbReference type="InterPro" id="IPR000467">
    <property type="entry name" value="G_patch_dom"/>
</dbReference>
<dbReference type="Pfam" id="PF01585">
    <property type="entry name" value="G-patch"/>
    <property type="match status" value="1"/>
</dbReference>
<keyword evidence="6" id="KW-0539">Nucleus</keyword>
<name>A0A0C2XAG9_SERVB</name>
<dbReference type="InterPro" id="IPR022159">
    <property type="entry name" value="STIP/TFIP11_N"/>
</dbReference>
<dbReference type="InterPro" id="IPR045211">
    <property type="entry name" value="TFP11/STIP/Ntr1"/>
</dbReference>
<keyword evidence="4" id="KW-0747">Spliceosome</keyword>
<feature type="compositionally biased region" description="Acidic residues" evidence="7">
    <location>
        <begin position="17"/>
        <end position="35"/>
    </location>
</feature>
<evidence type="ECO:0000256" key="6">
    <source>
        <dbReference type="ARBA" id="ARBA00023242"/>
    </source>
</evidence>
<keyword evidence="3" id="KW-0507">mRNA processing</keyword>
<evidence type="ECO:0000259" key="8">
    <source>
        <dbReference type="PROSITE" id="PS50174"/>
    </source>
</evidence>
<reference evidence="9 10" key="1">
    <citation type="submission" date="2014-04" db="EMBL/GenBank/DDBJ databases">
        <authorList>
            <consortium name="DOE Joint Genome Institute"/>
            <person name="Kuo A."/>
            <person name="Zuccaro A."/>
            <person name="Kohler A."/>
            <person name="Nagy L.G."/>
            <person name="Floudas D."/>
            <person name="Copeland A."/>
            <person name="Barry K.W."/>
            <person name="Cichocki N."/>
            <person name="Veneault-Fourrey C."/>
            <person name="LaButti K."/>
            <person name="Lindquist E.A."/>
            <person name="Lipzen A."/>
            <person name="Lundell T."/>
            <person name="Morin E."/>
            <person name="Murat C."/>
            <person name="Sun H."/>
            <person name="Tunlid A."/>
            <person name="Henrissat B."/>
            <person name="Grigoriev I.V."/>
            <person name="Hibbett D.S."/>
            <person name="Martin F."/>
            <person name="Nordberg H.P."/>
            <person name="Cantor M.N."/>
            <person name="Hua S.X."/>
        </authorList>
    </citation>
    <scope>NUCLEOTIDE SEQUENCE [LARGE SCALE GENOMIC DNA]</scope>
    <source>
        <strain evidence="9 10">MAFF 305830</strain>
    </source>
</reference>
<feature type="compositionally biased region" description="Basic and acidic residues" evidence="7">
    <location>
        <begin position="360"/>
        <end position="375"/>
    </location>
</feature>
<feature type="compositionally biased region" description="Low complexity" evidence="7">
    <location>
        <begin position="226"/>
        <end position="239"/>
    </location>
</feature>
<dbReference type="InterPro" id="IPR022783">
    <property type="entry name" value="GCFC_dom"/>
</dbReference>
<dbReference type="HOGENOM" id="CLU_007977_2_1_1"/>
<feature type="compositionally biased region" description="Basic and acidic residues" evidence="7">
    <location>
        <begin position="36"/>
        <end position="45"/>
    </location>
</feature>
<dbReference type="Pfam" id="PF12457">
    <property type="entry name" value="TIP_N"/>
    <property type="match status" value="1"/>
</dbReference>
<feature type="compositionally biased region" description="Polar residues" evidence="7">
    <location>
        <begin position="212"/>
        <end position="225"/>
    </location>
</feature>
<keyword evidence="5" id="KW-0508">mRNA splicing</keyword>
<dbReference type="GO" id="GO:0071008">
    <property type="term" value="C:U2-type post-mRNA release spliceosomal complex"/>
    <property type="evidence" value="ECO:0007669"/>
    <property type="project" value="TreeGrafter"/>
</dbReference>
<evidence type="ECO:0000256" key="1">
    <source>
        <dbReference type="ARBA" id="ARBA00004123"/>
    </source>
</evidence>
<dbReference type="Pfam" id="PF07842">
    <property type="entry name" value="GCFC"/>
    <property type="match status" value="1"/>
</dbReference>
<dbReference type="AlphaFoldDB" id="A0A0C2XAG9"/>
<organism evidence="9 10">
    <name type="scientific">Serendipita vermifera MAFF 305830</name>
    <dbReference type="NCBI Taxonomy" id="933852"/>
    <lineage>
        <taxon>Eukaryota</taxon>
        <taxon>Fungi</taxon>
        <taxon>Dikarya</taxon>
        <taxon>Basidiomycota</taxon>
        <taxon>Agaricomycotina</taxon>
        <taxon>Agaricomycetes</taxon>
        <taxon>Sebacinales</taxon>
        <taxon>Serendipitaceae</taxon>
        <taxon>Serendipita</taxon>
    </lineage>
</organism>
<dbReference type="GO" id="GO:0003676">
    <property type="term" value="F:nucleic acid binding"/>
    <property type="evidence" value="ECO:0007669"/>
    <property type="project" value="InterPro"/>
</dbReference>
<evidence type="ECO:0000256" key="5">
    <source>
        <dbReference type="ARBA" id="ARBA00023187"/>
    </source>
</evidence>